<dbReference type="PROSITE" id="PS50075">
    <property type="entry name" value="CARRIER"/>
    <property type="match status" value="1"/>
</dbReference>
<dbReference type="InterPro" id="IPR020802">
    <property type="entry name" value="TesA-like"/>
</dbReference>
<evidence type="ECO:0000256" key="2">
    <source>
        <dbReference type="ARBA" id="ARBA00022450"/>
    </source>
</evidence>
<dbReference type="Gene3D" id="1.10.1200.10">
    <property type="entry name" value="ACP-like"/>
    <property type="match status" value="1"/>
</dbReference>
<dbReference type="InterPro" id="IPR029058">
    <property type="entry name" value="AB_hydrolase_fold"/>
</dbReference>
<dbReference type="PANTHER" id="PTHR45527">
    <property type="entry name" value="NONRIBOSOMAL PEPTIDE SYNTHETASE"/>
    <property type="match status" value="1"/>
</dbReference>
<dbReference type="Gene3D" id="3.30.559.10">
    <property type="entry name" value="Chloramphenicol acetyltransferase-like domain"/>
    <property type="match status" value="2"/>
</dbReference>
<dbReference type="NCBIfam" id="TIGR01733">
    <property type="entry name" value="AA-adenyl-dom"/>
    <property type="match status" value="1"/>
</dbReference>
<dbReference type="Pfam" id="PF00501">
    <property type="entry name" value="AMP-binding"/>
    <property type="match status" value="1"/>
</dbReference>
<dbReference type="InterPro" id="IPR010071">
    <property type="entry name" value="AA_adenyl_dom"/>
</dbReference>
<dbReference type="SMART" id="SM00824">
    <property type="entry name" value="PKS_TE"/>
    <property type="match status" value="1"/>
</dbReference>
<dbReference type="PANTHER" id="PTHR45527:SF1">
    <property type="entry name" value="FATTY ACID SYNTHASE"/>
    <property type="match status" value="1"/>
</dbReference>
<dbReference type="Proteomes" id="UP001501444">
    <property type="component" value="Unassembled WGS sequence"/>
</dbReference>
<evidence type="ECO:0000256" key="1">
    <source>
        <dbReference type="ARBA" id="ARBA00001957"/>
    </source>
</evidence>
<dbReference type="Pfam" id="PF13193">
    <property type="entry name" value="AMP-binding_C"/>
    <property type="match status" value="1"/>
</dbReference>
<dbReference type="EMBL" id="BAAARV010000046">
    <property type="protein sequence ID" value="GAA2359969.1"/>
    <property type="molecule type" value="Genomic_DNA"/>
</dbReference>
<name>A0ABP5TT54_9ACTN</name>
<dbReference type="Pfam" id="PF00668">
    <property type="entry name" value="Condensation"/>
    <property type="match status" value="1"/>
</dbReference>
<accession>A0ABP5TT54</accession>
<evidence type="ECO:0000256" key="3">
    <source>
        <dbReference type="ARBA" id="ARBA00022553"/>
    </source>
</evidence>
<dbReference type="CDD" id="cd05930">
    <property type="entry name" value="A_NRPS"/>
    <property type="match status" value="1"/>
</dbReference>
<dbReference type="InterPro" id="IPR000873">
    <property type="entry name" value="AMP-dep_synth/lig_dom"/>
</dbReference>
<gene>
    <name evidence="5" type="ORF">GCM10010170_054590</name>
</gene>
<dbReference type="RefSeq" id="WP_344615361.1">
    <property type="nucleotide sequence ID" value="NZ_BAAARV010000046.1"/>
</dbReference>
<proteinExistence type="predicted"/>
<evidence type="ECO:0000259" key="4">
    <source>
        <dbReference type="PROSITE" id="PS50075"/>
    </source>
</evidence>
<dbReference type="SUPFAM" id="SSF47336">
    <property type="entry name" value="ACP-like"/>
    <property type="match status" value="1"/>
</dbReference>
<dbReference type="InterPro" id="IPR009081">
    <property type="entry name" value="PP-bd_ACP"/>
</dbReference>
<dbReference type="Pfam" id="PF00550">
    <property type="entry name" value="PP-binding"/>
    <property type="match status" value="1"/>
</dbReference>
<dbReference type="Gene3D" id="3.30.559.30">
    <property type="entry name" value="Nonribosomal peptide synthetase, condensation domain"/>
    <property type="match status" value="1"/>
</dbReference>
<dbReference type="InterPro" id="IPR025110">
    <property type="entry name" value="AMP-bd_C"/>
</dbReference>
<keyword evidence="2" id="KW-0596">Phosphopantetheine</keyword>
<comment type="cofactor">
    <cofactor evidence="1">
        <name>pantetheine 4'-phosphate</name>
        <dbReference type="ChEBI" id="CHEBI:47942"/>
    </cofactor>
</comment>
<protein>
    <submittedName>
        <fullName evidence="5">Non-ribosomal peptide synthetase</fullName>
    </submittedName>
</protein>
<feature type="domain" description="Carrier" evidence="4">
    <location>
        <begin position="895"/>
        <end position="979"/>
    </location>
</feature>
<dbReference type="InterPro" id="IPR036736">
    <property type="entry name" value="ACP-like_sf"/>
</dbReference>
<dbReference type="SUPFAM" id="SSF56801">
    <property type="entry name" value="Acetyl-CoA synthetase-like"/>
    <property type="match status" value="1"/>
</dbReference>
<keyword evidence="3" id="KW-0597">Phosphoprotein</keyword>
<dbReference type="InterPro" id="IPR020845">
    <property type="entry name" value="AMP-binding_CS"/>
</dbReference>
<dbReference type="Gene3D" id="3.30.300.30">
    <property type="match status" value="1"/>
</dbReference>
<evidence type="ECO:0000313" key="6">
    <source>
        <dbReference type="Proteomes" id="UP001501444"/>
    </source>
</evidence>
<dbReference type="Gene3D" id="2.30.38.10">
    <property type="entry name" value="Luciferase, Domain 3"/>
    <property type="match status" value="1"/>
</dbReference>
<evidence type="ECO:0000313" key="5">
    <source>
        <dbReference type="EMBL" id="GAA2359969.1"/>
    </source>
</evidence>
<dbReference type="InterPro" id="IPR045851">
    <property type="entry name" value="AMP-bd_C_sf"/>
</dbReference>
<dbReference type="PROSITE" id="PS00455">
    <property type="entry name" value="AMP_BINDING"/>
    <property type="match status" value="1"/>
</dbReference>
<dbReference type="Gene3D" id="3.40.50.1820">
    <property type="entry name" value="alpha/beta hydrolase"/>
    <property type="match status" value="2"/>
</dbReference>
<dbReference type="SUPFAM" id="SSF52777">
    <property type="entry name" value="CoA-dependent acyltransferases"/>
    <property type="match status" value="2"/>
</dbReference>
<dbReference type="Gene3D" id="3.40.50.980">
    <property type="match status" value="2"/>
</dbReference>
<comment type="caution">
    <text evidence="5">The sequence shown here is derived from an EMBL/GenBank/DDBJ whole genome shotgun (WGS) entry which is preliminary data.</text>
</comment>
<dbReference type="PROSITE" id="PS00012">
    <property type="entry name" value="PHOSPHOPANTETHEINE"/>
    <property type="match status" value="1"/>
</dbReference>
<dbReference type="InterPro" id="IPR001031">
    <property type="entry name" value="Thioesterase"/>
</dbReference>
<reference evidence="6" key="1">
    <citation type="journal article" date="2019" name="Int. J. Syst. Evol. Microbiol.">
        <title>The Global Catalogue of Microorganisms (GCM) 10K type strain sequencing project: providing services to taxonomists for standard genome sequencing and annotation.</title>
        <authorList>
            <consortium name="The Broad Institute Genomics Platform"/>
            <consortium name="The Broad Institute Genome Sequencing Center for Infectious Disease"/>
            <person name="Wu L."/>
            <person name="Ma J."/>
        </authorList>
    </citation>
    <scope>NUCLEOTIDE SEQUENCE [LARGE SCALE GENOMIC DNA]</scope>
    <source>
        <strain evidence="6">JCM 3272</strain>
    </source>
</reference>
<dbReference type="SUPFAM" id="SSF53474">
    <property type="entry name" value="alpha/beta-Hydrolases"/>
    <property type="match status" value="1"/>
</dbReference>
<dbReference type="Pfam" id="PF00975">
    <property type="entry name" value="Thioesterase"/>
    <property type="match status" value="1"/>
</dbReference>
<sequence length="1175" mass="123488">MTAGYRLSVQQRRLWRRACGPARLRLRLGGPLDADRLQAALDALVRRHELLRSTFERAPGRRTPVQVVHPDAPEPPALTADLRALGPGRHALELTLSALAADAESLRLLAEDLAAEYGGRAEESDVLQYSQFAQWQHHLAEEEPDEVARATAVLQRRADPAELRFPLQLAPAYPAGTDPAGSRAPAVVRRALPGGVRAYADRCGVQPDAVLLAAWQVLLWRVTGQSPVTVGTAFRSRSQPDLQGCLGPLTRWLGVPATVERTATFADVVSATARELDEIEEVEEYLLGAYEAGTPRWDAAFACRPAPAPTTAGGVTFAVELAEVPDEPFDIGLECQIGPAGGTAVWRYRDERFTPAYVRGLAEQYDDLLGALVAAGPAVPLSRAIPPRARSGAALHELFEEQTARNPDAVAVTSPGRALTYAELNGRANRLARQLAGQGAGPETLVGVCLEHTADLPAALLAVLKAGGAYVPLDPALPRLRIAELVERAGCRTLLVDAGTAERCAGLAPTVLNLADASADAGVGDAGGADLRRAVDPDQLAYVMFTSGSTGEPKGVLLPHRALVNYLQWAAGAYGGERGTGALVHSSVSFDLTVTSLFAPLLAGRTVALDPAWRDVGALAAELRRRRDLSLLKLTPSHLAVLNGLLAPADLAGTAQALVVGGEALSGAAVRPWRGHARVFNEYGPTEAAVGCCVYEVRADAGDGPVPIGRPVPGTEVLVLDELLRPAPVGVLGEIYIGGEQLARGYLGAPRRTAERFVPHPARPGARLYRTGDLGCLDTDGEIRFHGRRDEQVKVRGVRVEPAEIAATLLRHPAVRDAAVAPGEALAAFLVPGDGGPIPTEAIAAFLRERLPAYMVPERYAWIERIPLTANGKTDQAVLAAHQAAGAALGHGTAAPRDPAEAAVARIFQELLGVEGVGAHDDFFALGGHSMLAVQLIAKLNAEFGRGLPVAVLFPADDLDGGDRPTTVAGLARLARLARGDAAAAPTGRLVLLRAGTGAPVYVLPAAGGDALAFRELTPAWDSPRPLYALQPGVAPSIEALAAAALEEVADGPCTLAGWSMGGLVAFEMARALGPAARLVLLDSYLAAQQTPDDSGDELYRAHARAVAAYDPAPHDVRATLVQAAEQDAGLRAAAVEAWTRACGAPPAVHVLPGGHFSLLRRPHVERLARLLPGL</sequence>
<dbReference type="InterPro" id="IPR006162">
    <property type="entry name" value="Ppantetheine_attach_site"/>
</dbReference>
<organism evidence="5 6">
    <name type="scientific">Dactylosporangium salmoneum</name>
    <dbReference type="NCBI Taxonomy" id="53361"/>
    <lineage>
        <taxon>Bacteria</taxon>
        <taxon>Bacillati</taxon>
        <taxon>Actinomycetota</taxon>
        <taxon>Actinomycetes</taxon>
        <taxon>Micromonosporales</taxon>
        <taxon>Micromonosporaceae</taxon>
        <taxon>Dactylosporangium</taxon>
    </lineage>
</organism>
<keyword evidence="6" id="KW-1185">Reference proteome</keyword>
<dbReference type="InterPro" id="IPR001242">
    <property type="entry name" value="Condensation_dom"/>
</dbReference>
<dbReference type="InterPro" id="IPR023213">
    <property type="entry name" value="CAT-like_dom_sf"/>
</dbReference>